<evidence type="ECO:0000259" key="9">
    <source>
        <dbReference type="Pfam" id="PF08263"/>
    </source>
</evidence>
<keyword evidence="5" id="KW-0677">Repeat</keyword>
<evidence type="ECO:0000259" key="10">
    <source>
        <dbReference type="Pfam" id="PF23598"/>
    </source>
</evidence>
<dbReference type="Pfam" id="PF23598">
    <property type="entry name" value="LRR_14"/>
    <property type="match status" value="1"/>
</dbReference>
<evidence type="ECO:0000256" key="3">
    <source>
        <dbReference type="ARBA" id="ARBA00022692"/>
    </source>
</evidence>
<dbReference type="PROSITE" id="PS51450">
    <property type="entry name" value="LRR"/>
    <property type="match status" value="1"/>
</dbReference>
<dbReference type="OrthoDB" id="1600340at2759"/>
<organism evidence="11 12">
    <name type="scientific">Dorcoceras hygrometricum</name>
    <dbReference type="NCBI Taxonomy" id="472368"/>
    <lineage>
        <taxon>Eukaryota</taxon>
        <taxon>Viridiplantae</taxon>
        <taxon>Streptophyta</taxon>
        <taxon>Embryophyta</taxon>
        <taxon>Tracheophyta</taxon>
        <taxon>Spermatophyta</taxon>
        <taxon>Magnoliopsida</taxon>
        <taxon>eudicotyledons</taxon>
        <taxon>Gunneridae</taxon>
        <taxon>Pentapetalae</taxon>
        <taxon>asterids</taxon>
        <taxon>lamiids</taxon>
        <taxon>Lamiales</taxon>
        <taxon>Gesneriaceae</taxon>
        <taxon>Didymocarpoideae</taxon>
        <taxon>Trichosporeae</taxon>
        <taxon>Loxocarpinae</taxon>
        <taxon>Dorcoceras</taxon>
    </lineage>
</organism>
<dbReference type="InterPro" id="IPR001611">
    <property type="entry name" value="Leu-rich_rpt"/>
</dbReference>
<dbReference type="FunFam" id="3.80.10.10:FF:000041">
    <property type="entry name" value="LRR receptor-like serine/threonine-protein kinase ERECTA"/>
    <property type="match status" value="1"/>
</dbReference>
<protein>
    <submittedName>
        <fullName evidence="11">Uncharacterized protein</fullName>
    </submittedName>
</protein>
<evidence type="ECO:0000256" key="6">
    <source>
        <dbReference type="ARBA" id="ARBA00022989"/>
    </source>
</evidence>
<dbReference type="Proteomes" id="UP000250235">
    <property type="component" value="Unassembled WGS sequence"/>
</dbReference>
<evidence type="ECO:0000256" key="1">
    <source>
        <dbReference type="ARBA" id="ARBA00004479"/>
    </source>
</evidence>
<keyword evidence="12" id="KW-1185">Reference proteome</keyword>
<keyword evidence="6" id="KW-1133">Transmembrane helix</keyword>
<dbReference type="InterPro" id="IPR032675">
    <property type="entry name" value="LRR_dom_sf"/>
</dbReference>
<dbReference type="PANTHER" id="PTHR48063">
    <property type="entry name" value="LRR RECEPTOR-LIKE KINASE"/>
    <property type="match status" value="1"/>
</dbReference>
<evidence type="ECO:0000256" key="2">
    <source>
        <dbReference type="ARBA" id="ARBA00022614"/>
    </source>
</evidence>
<dbReference type="Pfam" id="PF00560">
    <property type="entry name" value="LRR_1"/>
    <property type="match status" value="3"/>
</dbReference>
<dbReference type="Gene3D" id="3.80.10.10">
    <property type="entry name" value="Ribonuclease Inhibitor"/>
    <property type="match status" value="2"/>
</dbReference>
<keyword evidence="3" id="KW-0812">Transmembrane</keyword>
<dbReference type="Pfam" id="PF08263">
    <property type="entry name" value="LRRNT_2"/>
    <property type="match status" value="1"/>
</dbReference>
<gene>
    <name evidence="11" type="ORF">F511_35343</name>
</gene>
<evidence type="ECO:0000256" key="4">
    <source>
        <dbReference type="ARBA" id="ARBA00022729"/>
    </source>
</evidence>
<dbReference type="PANTHER" id="PTHR48063:SF101">
    <property type="entry name" value="LRR RECEPTOR-LIKE SERINE_THREONINE-PROTEIN KINASE FLS2"/>
    <property type="match status" value="1"/>
</dbReference>
<dbReference type="InterPro" id="IPR013210">
    <property type="entry name" value="LRR_N_plant-typ"/>
</dbReference>
<evidence type="ECO:0000313" key="12">
    <source>
        <dbReference type="Proteomes" id="UP000250235"/>
    </source>
</evidence>
<keyword evidence="4" id="KW-0732">Signal</keyword>
<feature type="domain" description="Leucine-rich repeat-containing N-terminal plant-type" evidence="9">
    <location>
        <begin position="36"/>
        <end position="72"/>
    </location>
</feature>
<feature type="domain" description="Disease resistance R13L4/SHOC-2-like LRR" evidence="10">
    <location>
        <begin position="97"/>
        <end position="274"/>
    </location>
</feature>
<comment type="subcellular location">
    <subcellularLocation>
        <location evidence="1">Membrane</location>
        <topology evidence="1">Single-pass type I membrane protein</topology>
    </subcellularLocation>
</comment>
<keyword evidence="7" id="KW-0472">Membrane</keyword>
<reference evidence="11 12" key="1">
    <citation type="journal article" date="2015" name="Proc. Natl. Acad. Sci. U.S.A.">
        <title>The resurrection genome of Boea hygrometrica: A blueprint for survival of dehydration.</title>
        <authorList>
            <person name="Xiao L."/>
            <person name="Yang G."/>
            <person name="Zhang L."/>
            <person name="Yang X."/>
            <person name="Zhao S."/>
            <person name="Ji Z."/>
            <person name="Zhou Q."/>
            <person name="Hu M."/>
            <person name="Wang Y."/>
            <person name="Chen M."/>
            <person name="Xu Y."/>
            <person name="Jin H."/>
            <person name="Xiao X."/>
            <person name="Hu G."/>
            <person name="Bao F."/>
            <person name="Hu Y."/>
            <person name="Wan P."/>
            <person name="Li L."/>
            <person name="Deng X."/>
            <person name="Kuang T."/>
            <person name="Xiang C."/>
            <person name="Zhu J.K."/>
            <person name="Oliver M.J."/>
            <person name="He Y."/>
        </authorList>
    </citation>
    <scope>NUCLEOTIDE SEQUENCE [LARGE SCALE GENOMIC DNA]</scope>
    <source>
        <strain evidence="12">cv. XS01</strain>
    </source>
</reference>
<accession>A0A2Z7CUQ7</accession>
<dbReference type="InterPro" id="IPR046956">
    <property type="entry name" value="RLP23-like"/>
</dbReference>
<keyword evidence="8" id="KW-0325">Glycoprotein</keyword>
<evidence type="ECO:0000313" key="11">
    <source>
        <dbReference type="EMBL" id="KZV48556.1"/>
    </source>
</evidence>
<evidence type="ECO:0000256" key="8">
    <source>
        <dbReference type="ARBA" id="ARBA00023180"/>
    </source>
</evidence>
<dbReference type="AlphaFoldDB" id="A0A2Z7CUQ7"/>
<keyword evidence="2" id="KW-0433">Leucine-rich repeat</keyword>
<evidence type="ECO:0000256" key="7">
    <source>
        <dbReference type="ARBA" id="ARBA00023136"/>
    </source>
</evidence>
<dbReference type="GO" id="GO:0016020">
    <property type="term" value="C:membrane"/>
    <property type="evidence" value="ECO:0007669"/>
    <property type="project" value="UniProtKB-SubCell"/>
</dbReference>
<dbReference type="EMBL" id="KQ993849">
    <property type="protein sequence ID" value="KZV48556.1"/>
    <property type="molecule type" value="Genomic_DNA"/>
</dbReference>
<evidence type="ECO:0000256" key="5">
    <source>
        <dbReference type="ARBA" id="ARBA00022737"/>
    </source>
</evidence>
<dbReference type="SUPFAM" id="SSF52058">
    <property type="entry name" value="L domain-like"/>
    <property type="match status" value="1"/>
</dbReference>
<dbReference type="FunFam" id="3.80.10.10:FF:000400">
    <property type="entry name" value="Nuclear pore complex protein NUP107"/>
    <property type="match status" value="1"/>
</dbReference>
<proteinExistence type="predicted"/>
<sequence>MDYEKHKTKLLYPFLVLVSICTLKGGIAEVIRCKETERKALLKFKKGLVEEYDVLSSWRRSECCKWRGVGCSNKTGHVISLHLNEETLDQWNALRGNLSNNLVDLRHLISLDLSSSDFSGNEIPEFVGSLDKLRYLNLSSCSLVGKVPSQLGNLTSLRTLDLGHNNGLEFPDLDWLSNLSSLSLVDFSGSSFAANLKTILFQKILIITSLKNLYLGGCEFSNDKSLEDEYVNSTFASLSVLDLSSSSLASSNFHWLFNVTTSDLVSMDLSLNALDGPIPDEFGQKLVSLDLSNNRFEGPIPKSLWNLKGLKRLDLSWNNLTGPLADFERTMVSLEILKLSYNRITGSVPESFWRASRLEILRASFNSLQGVISESHIQLENLQQIVLPTPMKFPDNWLFERSSKLRKIASLNYYPTDTVLLATRWMVGRDICNPPLSAKKIAALPMNIKGFWTSNRGWWVKLSDDFDYKEIAKHYKFTPISFSARSIDEAVKKDYKGLQFLSGFSCRRFLLELPYFINPREAAGLRVPVQLIE</sequence>
<name>A0A2Z7CUQ7_9LAMI</name>
<dbReference type="InterPro" id="IPR055414">
    <property type="entry name" value="LRR_R13L4/SHOC2-like"/>
</dbReference>